<dbReference type="GeneID" id="70247808"/>
<organism evidence="2 3">
    <name type="scientific">Talaromyces proteolyticus</name>
    <dbReference type="NCBI Taxonomy" id="1131652"/>
    <lineage>
        <taxon>Eukaryota</taxon>
        <taxon>Fungi</taxon>
        <taxon>Dikarya</taxon>
        <taxon>Ascomycota</taxon>
        <taxon>Pezizomycotina</taxon>
        <taxon>Eurotiomycetes</taxon>
        <taxon>Eurotiomycetidae</taxon>
        <taxon>Eurotiales</taxon>
        <taxon>Trichocomaceae</taxon>
        <taxon>Talaromyces</taxon>
        <taxon>Talaromyces sect. Bacilispori</taxon>
    </lineage>
</organism>
<dbReference type="Proteomes" id="UP001201262">
    <property type="component" value="Unassembled WGS sequence"/>
</dbReference>
<evidence type="ECO:0000256" key="1">
    <source>
        <dbReference type="SAM" id="MobiDB-lite"/>
    </source>
</evidence>
<keyword evidence="3" id="KW-1185">Reference proteome</keyword>
<evidence type="ECO:0000313" key="2">
    <source>
        <dbReference type="EMBL" id="KAH8689396.1"/>
    </source>
</evidence>
<feature type="region of interest" description="Disordered" evidence="1">
    <location>
        <begin position="69"/>
        <end position="92"/>
    </location>
</feature>
<reference evidence="2" key="1">
    <citation type="submission" date="2021-12" db="EMBL/GenBank/DDBJ databases">
        <title>Convergent genome expansion in fungi linked to evolution of root-endophyte symbiosis.</title>
        <authorList>
            <consortium name="DOE Joint Genome Institute"/>
            <person name="Ke Y.-H."/>
            <person name="Bonito G."/>
            <person name="Liao H.-L."/>
            <person name="Looney B."/>
            <person name="Rojas-Flechas A."/>
            <person name="Nash J."/>
            <person name="Hameed K."/>
            <person name="Schadt C."/>
            <person name="Martin F."/>
            <person name="Crous P.W."/>
            <person name="Miettinen O."/>
            <person name="Magnuson J.K."/>
            <person name="Labbe J."/>
            <person name="Jacobson D."/>
            <person name="Doktycz M.J."/>
            <person name="Veneault-Fourrey C."/>
            <person name="Kuo A."/>
            <person name="Mondo S."/>
            <person name="Calhoun S."/>
            <person name="Riley R."/>
            <person name="Ohm R."/>
            <person name="LaButti K."/>
            <person name="Andreopoulos B."/>
            <person name="Pangilinan J."/>
            <person name="Nolan M."/>
            <person name="Tritt A."/>
            <person name="Clum A."/>
            <person name="Lipzen A."/>
            <person name="Daum C."/>
            <person name="Barry K."/>
            <person name="Grigoriev I.V."/>
            <person name="Vilgalys R."/>
        </authorList>
    </citation>
    <scope>NUCLEOTIDE SEQUENCE</scope>
    <source>
        <strain evidence="2">PMI_201</strain>
    </source>
</reference>
<comment type="caution">
    <text evidence="2">The sequence shown here is derived from an EMBL/GenBank/DDBJ whole genome shotgun (WGS) entry which is preliminary data.</text>
</comment>
<dbReference type="RefSeq" id="XP_046065750.1">
    <property type="nucleotide sequence ID" value="XM_046217521.1"/>
</dbReference>
<protein>
    <submittedName>
        <fullName evidence="2">Uncharacterized protein</fullName>
    </submittedName>
</protein>
<accession>A0AAD4KFV3</accession>
<sequence>MRCLPGLYGENTIARDLTAGSAIDATPIPFPDSISLLDQNSTHRKAIMVHGSQSAIETHLARQRLTSLTFPQPTSSANNHSLRQQGSDDSNSWRRLTTRVASEHEPVDYHVGNIKRWMAVIKVPYYNKQTRLTEEGFCCRACSNLAGRRGYWRRRFNSQTWDDHIREYGEIVGSKHVSPTLPNPSGNAAAVGA</sequence>
<evidence type="ECO:0000313" key="3">
    <source>
        <dbReference type="Proteomes" id="UP001201262"/>
    </source>
</evidence>
<dbReference type="EMBL" id="JAJTJA010000015">
    <property type="protein sequence ID" value="KAH8689396.1"/>
    <property type="molecule type" value="Genomic_DNA"/>
</dbReference>
<gene>
    <name evidence="2" type="ORF">BGW36DRAFT_390779</name>
</gene>
<name>A0AAD4KFV3_9EURO</name>
<dbReference type="AlphaFoldDB" id="A0AAD4KFV3"/>
<proteinExistence type="predicted"/>